<dbReference type="Proteomes" id="UP000559027">
    <property type="component" value="Unassembled WGS sequence"/>
</dbReference>
<reference evidence="11 12" key="1">
    <citation type="journal article" date="2020" name="ISME J.">
        <title>Uncovering the hidden diversity of litter-decomposition mechanisms in mushroom-forming fungi.</title>
        <authorList>
            <person name="Floudas D."/>
            <person name="Bentzer J."/>
            <person name="Ahren D."/>
            <person name="Johansson T."/>
            <person name="Persson P."/>
            <person name="Tunlid A."/>
        </authorList>
    </citation>
    <scope>NUCLEOTIDE SEQUENCE [LARGE SCALE GENOMIC DNA]</scope>
    <source>
        <strain evidence="11 12">CBS 146.42</strain>
    </source>
</reference>
<dbReference type="PANTHER" id="PTHR47797">
    <property type="entry name" value="DEHYDROGENASE, PUTATIVE (AFU_ORTHOLOGUE AFUA_8G05805)-RELATED"/>
    <property type="match status" value="1"/>
</dbReference>
<keyword evidence="12" id="KW-1185">Reference proteome</keyword>
<feature type="transmembrane region" description="Helical" evidence="8">
    <location>
        <begin position="306"/>
        <end position="328"/>
    </location>
</feature>
<dbReference type="GO" id="GO:0016020">
    <property type="term" value="C:membrane"/>
    <property type="evidence" value="ECO:0007669"/>
    <property type="project" value="UniProtKB-SubCell"/>
</dbReference>
<dbReference type="PANTHER" id="PTHR47797:SF3">
    <property type="entry name" value="CYTOCHROME B561 DOMAIN-CONTAINING PROTEIN"/>
    <property type="match status" value="1"/>
</dbReference>
<name>A0A8H5G425_9AGAR</name>
<dbReference type="Pfam" id="PF16010">
    <property type="entry name" value="CDH-cyt"/>
    <property type="match status" value="1"/>
</dbReference>
<feature type="transmembrane region" description="Helical" evidence="8">
    <location>
        <begin position="389"/>
        <end position="407"/>
    </location>
</feature>
<dbReference type="OrthoDB" id="19261at2759"/>
<accession>A0A8H5G425</accession>
<dbReference type="EMBL" id="JAACJO010000005">
    <property type="protein sequence ID" value="KAF5357917.1"/>
    <property type="molecule type" value="Genomic_DNA"/>
</dbReference>
<comment type="caution">
    <text evidence="11">The sequence shown here is derived from an EMBL/GenBank/DDBJ whole genome shotgun (WGS) entry which is preliminary data.</text>
</comment>
<dbReference type="InterPro" id="IPR006593">
    <property type="entry name" value="Cyt_b561/ferric_Rdtase_TM"/>
</dbReference>
<evidence type="ECO:0000256" key="5">
    <source>
        <dbReference type="ARBA" id="ARBA00022989"/>
    </source>
</evidence>
<protein>
    <recommendedName>
        <fullName evidence="10">Cytochrome b561 domain-containing protein</fullName>
    </recommendedName>
</protein>
<keyword evidence="3 8" id="KW-0812">Transmembrane</keyword>
<evidence type="ECO:0000256" key="9">
    <source>
        <dbReference type="SAM" id="SignalP"/>
    </source>
</evidence>
<evidence type="ECO:0000313" key="11">
    <source>
        <dbReference type="EMBL" id="KAF5357917.1"/>
    </source>
</evidence>
<feature type="signal peptide" evidence="9">
    <location>
        <begin position="1"/>
        <end position="25"/>
    </location>
</feature>
<feature type="region of interest" description="Disordered" evidence="7">
    <location>
        <begin position="195"/>
        <end position="215"/>
    </location>
</feature>
<dbReference type="InterPro" id="IPR015920">
    <property type="entry name" value="Cellobiose_DH-like_cyt"/>
</dbReference>
<dbReference type="Pfam" id="PF03188">
    <property type="entry name" value="Cytochrom_B561"/>
    <property type="match status" value="1"/>
</dbReference>
<proteinExistence type="predicted"/>
<dbReference type="SMART" id="SM00665">
    <property type="entry name" value="B561"/>
    <property type="match status" value="1"/>
</dbReference>
<evidence type="ECO:0000256" key="8">
    <source>
        <dbReference type="SAM" id="Phobius"/>
    </source>
</evidence>
<dbReference type="AlphaFoldDB" id="A0A8H5G425"/>
<feature type="domain" description="Cytochrome b561" evidence="10">
    <location>
        <begin position="203"/>
        <end position="407"/>
    </location>
</feature>
<sequence length="473" mass="53048">MILPSLLQVGLSFLLWLQLLPHTLALKGDSGCNQFICVNVTLQDEWITYEVSNVYEPLGWLALGFGKFMSHSPMVVMWPDKDGEIVRSPRYGWGHEEPSNFMNPRRFPFPVDPVATSWLPQPNSVRMAFNMTANLTALESDPTEDLIWAYSMIRPSGKSPRAYLQGHYRAGRIRVNYAEEVKLPPTGGRPVIAPTPGDNMDSHDHHEPEHPNTDVVEGTDIFGNESVPWGNHEKLIAAHGILVAFGFLVLLPSGSLVARWTRTFTPKWFKAHSIINMTFALPIIVIGWLFGPLAVASHDAPHFVTAHQICGLFMLGLYLLQVWLGRYIHRRRAQGLVPGNKPHPPSNILHVFTGISVIALAFFQVRSGFDEWQTATNRGPLHAWCHDLWLAWVIIVPFAYLAGLSLVPRQFYQERQQIMPGGDINYVALPDGADSPLLNEERQDHDVYEASAGAFRSTRLSMDTVKVEAAPEK</sequence>
<evidence type="ECO:0000256" key="6">
    <source>
        <dbReference type="ARBA" id="ARBA00023136"/>
    </source>
</evidence>
<keyword evidence="2" id="KW-0813">Transport</keyword>
<feature type="transmembrane region" description="Helical" evidence="8">
    <location>
        <begin position="236"/>
        <end position="261"/>
    </location>
</feature>
<evidence type="ECO:0000256" key="2">
    <source>
        <dbReference type="ARBA" id="ARBA00022448"/>
    </source>
</evidence>
<organism evidence="11 12">
    <name type="scientific">Leucocoprinus leucothites</name>
    <dbReference type="NCBI Taxonomy" id="201217"/>
    <lineage>
        <taxon>Eukaryota</taxon>
        <taxon>Fungi</taxon>
        <taxon>Dikarya</taxon>
        <taxon>Basidiomycota</taxon>
        <taxon>Agaricomycotina</taxon>
        <taxon>Agaricomycetes</taxon>
        <taxon>Agaricomycetidae</taxon>
        <taxon>Agaricales</taxon>
        <taxon>Agaricineae</taxon>
        <taxon>Agaricaceae</taxon>
        <taxon>Leucocoprinus</taxon>
    </lineage>
</organism>
<keyword evidence="4" id="KW-0249">Electron transport</keyword>
<feature type="chain" id="PRO_5034643650" description="Cytochrome b561 domain-containing protein" evidence="9">
    <location>
        <begin position="26"/>
        <end position="473"/>
    </location>
</feature>
<feature type="transmembrane region" description="Helical" evidence="8">
    <location>
        <begin position="348"/>
        <end position="369"/>
    </location>
</feature>
<comment type="subcellular location">
    <subcellularLocation>
        <location evidence="1">Membrane</location>
    </subcellularLocation>
</comment>
<dbReference type="Gene3D" id="1.20.120.1770">
    <property type="match status" value="1"/>
</dbReference>
<keyword evidence="9" id="KW-0732">Signal</keyword>
<evidence type="ECO:0000256" key="7">
    <source>
        <dbReference type="SAM" id="MobiDB-lite"/>
    </source>
</evidence>
<evidence type="ECO:0000256" key="1">
    <source>
        <dbReference type="ARBA" id="ARBA00004370"/>
    </source>
</evidence>
<feature type="compositionally biased region" description="Basic and acidic residues" evidence="7">
    <location>
        <begin position="200"/>
        <end position="212"/>
    </location>
</feature>
<gene>
    <name evidence="11" type="ORF">D9756_001871</name>
</gene>
<dbReference type="SUPFAM" id="SSF49344">
    <property type="entry name" value="CBD9-like"/>
    <property type="match status" value="1"/>
</dbReference>
<feature type="transmembrane region" description="Helical" evidence="8">
    <location>
        <begin position="273"/>
        <end position="294"/>
    </location>
</feature>
<evidence type="ECO:0000313" key="12">
    <source>
        <dbReference type="Proteomes" id="UP000559027"/>
    </source>
</evidence>
<evidence type="ECO:0000256" key="3">
    <source>
        <dbReference type="ARBA" id="ARBA00022692"/>
    </source>
</evidence>
<dbReference type="Gene3D" id="2.60.40.1210">
    <property type="entry name" value="Cellobiose dehydrogenase, cytochrome domain"/>
    <property type="match status" value="1"/>
</dbReference>
<keyword evidence="5 8" id="KW-1133">Transmembrane helix</keyword>
<dbReference type="PROSITE" id="PS50939">
    <property type="entry name" value="CYTOCHROME_B561"/>
    <property type="match status" value="1"/>
</dbReference>
<evidence type="ECO:0000259" key="10">
    <source>
        <dbReference type="PROSITE" id="PS50939"/>
    </source>
</evidence>
<dbReference type="CDD" id="cd08760">
    <property type="entry name" value="Cyt_b561_FRRS1_like"/>
    <property type="match status" value="1"/>
</dbReference>
<keyword evidence="6 8" id="KW-0472">Membrane</keyword>
<evidence type="ECO:0000256" key="4">
    <source>
        <dbReference type="ARBA" id="ARBA00022982"/>
    </source>
</evidence>